<protein>
    <submittedName>
        <fullName evidence="1">Uncharacterized protein</fullName>
    </submittedName>
</protein>
<proteinExistence type="predicted"/>
<dbReference type="EMBL" id="BARV01005923">
    <property type="protein sequence ID" value="GAI05235.1"/>
    <property type="molecule type" value="Genomic_DNA"/>
</dbReference>
<feature type="non-terminal residue" evidence="1">
    <location>
        <position position="514"/>
    </location>
</feature>
<sequence length="514" mass="54877">VGQSFTGDGRVLNNAVFYIKKSGSPTGNAYAKIYAHSGTFGTSSVPTGAALAVSEGVDVSNLTTSFQLIAFNFSGANKITLTNGTKYVVVIEYTGGTLYSHEVVVGYDTGTPSHPGNFCAYHTGWTAYPTTDLCFYVYYEEETEKFYVNQSGDTYIAGNLGIGTTGPDSKLEINASSGETPFKVKQPASATETLRPNAAGDITQLWNYPEGTQTDNWSYVDEVTADDGDTYVCQEYVVAKDLYNLPAHSGSGTIDKITVRARIKIDCPDPAKLERIVMKTGGLIYYSGNLTTAEEIWEDKSYEWAINPQTELAWTWDDIDALQIGIETNYAWDYSDVICTQLYVEVDYTIPLSTTFVIDSSGNVGIGTTSPSFKLQVDGSIGPNVAPTLTSVSRTTTQISYGTDDVGSYSSLAIGADGLPIIAHKNNTDDDLMVTKCGNAACSSGNTSIWIEASGDTGAYTSIAIGTDGLPVISLFNNSTDDLVVTKCNSADCSSSSTTQISDSDHIGLNTSLA</sequence>
<organism evidence="1">
    <name type="scientific">marine sediment metagenome</name>
    <dbReference type="NCBI Taxonomy" id="412755"/>
    <lineage>
        <taxon>unclassified sequences</taxon>
        <taxon>metagenomes</taxon>
        <taxon>ecological metagenomes</taxon>
    </lineage>
</organism>
<evidence type="ECO:0000313" key="1">
    <source>
        <dbReference type="EMBL" id="GAI05235.1"/>
    </source>
</evidence>
<feature type="non-terminal residue" evidence="1">
    <location>
        <position position="1"/>
    </location>
</feature>
<gene>
    <name evidence="1" type="ORF">S06H3_12057</name>
</gene>
<name>X1LS51_9ZZZZ</name>
<dbReference type="AlphaFoldDB" id="X1LS51"/>
<reference evidence="1" key="1">
    <citation type="journal article" date="2014" name="Front. Microbiol.">
        <title>High frequency of phylogenetically diverse reductive dehalogenase-homologous genes in deep subseafloor sedimentary metagenomes.</title>
        <authorList>
            <person name="Kawai M."/>
            <person name="Futagami T."/>
            <person name="Toyoda A."/>
            <person name="Takaki Y."/>
            <person name="Nishi S."/>
            <person name="Hori S."/>
            <person name="Arai W."/>
            <person name="Tsubouchi T."/>
            <person name="Morono Y."/>
            <person name="Uchiyama I."/>
            <person name="Ito T."/>
            <person name="Fujiyama A."/>
            <person name="Inagaki F."/>
            <person name="Takami H."/>
        </authorList>
    </citation>
    <scope>NUCLEOTIDE SEQUENCE</scope>
    <source>
        <strain evidence="1">Expedition CK06-06</strain>
    </source>
</reference>
<comment type="caution">
    <text evidence="1">The sequence shown here is derived from an EMBL/GenBank/DDBJ whole genome shotgun (WGS) entry which is preliminary data.</text>
</comment>
<accession>X1LS51</accession>